<evidence type="ECO:0000256" key="7">
    <source>
        <dbReference type="PROSITE-ProRule" id="PRU00023"/>
    </source>
</evidence>
<dbReference type="Pfam" id="PF12796">
    <property type="entry name" value="Ank_2"/>
    <property type="match status" value="1"/>
</dbReference>
<dbReference type="InterPro" id="IPR036770">
    <property type="entry name" value="Ankyrin_rpt-contain_sf"/>
</dbReference>
<evidence type="ECO:0000313" key="11">
    <source>
        <dbReference type="Proteomes" id="UP001231189"/>
    </source>
</evidence>
<evidence type="ECO:0000256" key="2">
    <source>
        <dbReference type="ARBA" id="ARBA00022692"/>
    </source>
</evidence>
<accession>A0AAD8WPL5</accession>
<dbReference type="InterPro" id="IPR002110">
    <property type="entry name" value="Ankyrin_rpt"/>
</dbReference>
<feature type="transmembrane region" description="Helical" evidence="8">
    <location>
        <begin position="274"/>
        <end position="296"/>
    </location>
</feature>
<dbReference type="PANTHER" id="PTHR24186:SF50">
    <property type="entry name" value="ANKYRIN REPEAT-CONTAINING PROTEIN ITN1-LIKE ISOFORM X1"/>
    <property type="match status" value="1"/>
</dbReference>
<feature type="domain" description="PGG" evidence="9">
    <location>
        <begin position="266"/>
        <end position="371"/>
    </location>
</feature>
<evidence type="ECO:0000256" key="4">
    <source>
        <dbReference type="ARBA" id="ARBA00022989"/>
    </source>
</evidence>
<comment type="subcellular location">
    <subcellularLocation>
        <location evidence="1">Membrane</location>
        <topology evidence="1">Multi-pass membrane protein</topology>
    </subcellularLocation>
</comment>
<feature type="repeat" description="ANK" evidence="7">
    <location>
        <begin position="101"/>
        <end position="127"/>
    </location>
</feature>
<dbReference type="SUPFAM" id="SSF48403">
    <property type="entry name" value="Ankyrin repeat"/>
    <property type="match status" value="1"/>
</dbReference>
<comment type="caution">
    <text evidence="10">The sequence shown here is derived from an EMBL/GenBank/DDBJ whole genome shotgun (WGS) entry which is preliminary data.</text>
</comment>
<dbReference type="SMART" id="SM00248">
    <property type="entry name" value="ANK"/>
    <property type="match status" value="4"/>
</dbReference>
<evidence type="ECO:0000256" key="3">
    <source>
        <dbReference type="ARBA" id="ARBA00022737"/>
    </source>
</evidence>
<dbReference type="Gene3D" id="1.25.40.20">
    <property type="entry name" value="Ankyrin repeat-containing domain"/>
    <property type="match status" value="1"/>
</dbReference>
<feature type="transmembrane region" description="Helical" evidence="8">
    <location>
        <begin position="348"/>
        <end position="373"/>
    </location>
</feature>
<dbReference type="InterPro" id="IPR026961">
    <property type="entry name" value="PGG_dom"/>
</dbReference>
<keyword evidence="4 8" id="KW-1133">Transmembrane helix</keyword>
<protein>
    <recommendedName>
        <fullName evidence="9">PGG domain-containing protein</fullName>
    </recommendedName>
</protein>
<feature type="transmembrane region" description="Helical" evidence="8">
    <location>
        <begin position="316"/>
        <end position="336"/>
    </location>
</feature>
<sequence>MSLRHSAKNFDRLLNSQFETTLRTLLSSISTFHWLPAHKLAEIAQAILDWEPQGPALLTRVDSSGRTPLHFAVLCGELDTVQMFLQHGDSSLGLATISDHQGSFPLHIAAMMGETGIVDELVKRSPDYCEMVDGKGRNLLHRAVEHGQERVVRHICQNGMFVMLLNATDSHGNTSLHLGVIYEHPGIVSLLLATTSVEMGITNKDGLTARDLAKRAIQLKPMPNFLDSHVLVYKCLWWSEAPLTVDGYLDLYEDNKLPDEEASKGRSDKRESRTVASALIATVTFAAAFTVPGGFVADDHARAGTAILARRFAFKAFVVSDAMAFLCSIVATCFLIDARSGRFRRRYVLASGLVPLGAQFMIAAFAFGFHLVLGSLNRWLILFVYMLSLASVLFAFPGIWTPMHIGLGKAIWRRAGWRGLVNIHERPSSLTQLLVLFSWSFLFENLRRTLCTLLISATFMVAILLSIALPDY</sequence>
<dbReference type="EMBL" id="JAUUTY010000003">
    <property type="protein sequence ID" value="KAK1669997.1"/>
    <property type="molecule type" value="Genomic_DNA"/>
</dbReference>
<dbReference type="Proteomes" id="UP001231189">
    <property type="component" value="Unassembled WGS sequence"/>
</dbReference>
<keyword evidence="2 8" id="KW-0812">Transmembrane</keyword>
<keyword evidence="6 8" id="KW-0472">Membrane</keyword>
<dbReference type="PROSITE" id="PS50088">
    <property type="entry name" value="ANK_REPEAT"/>
    <property type="match status" value="2"/>
</dbReference>
<feature type="transmembrane region" description="Helical" evidence="8">
    <location>
        <begin position="450"/>
        <end position="469"/>
    </location>
</feature>
<evidence type="ECO:0000259" key="9">
    <source>
        <dbReference type="Pfam" id="PF13962"/>
    </source>
</evidence>
<organism evidence="10 11">
    <name type="scientific">Lolium multiflorum</name>
    <name type="common">Italian ryegrass</name>
    <name type="synonym">Lolium perenne subsp. multiflorum</name>
    <dbReference type="NCBI Taxonomy" id="4521"/>
    <lineage>
        <taxon>Eukaryota</taxon>
        <taxon>Viridiplantae</taxon>
        <taxon>Streptophyta</taxon>
        <taxon>Embryophyta</taxon>
        <taxon>Tracheophyta</taxon>
        <taxon>Spermatophyta</taxon>
        <taxon>Magnoliopsida</taxon>
        <taxon>Liliopsida</taxon>
        <taxon>Poales</taxon>
        <taxon>Poaceae</taxon>
        <taxon>BOP clade</taxon>
        <taxon>Pooideae</taxon>
        <taxon>Poodae</taxon>
        <taxon>Poeae</taxon>
        <taxon>Poeae Chloroplast Group 2 (Poeae type)</taxon>
        <taxon>Loliodinae</taxon>
        <taxon>Loliinae</taxon>
        <taxon>Lolium</taxon>
    </lineage>
</organism>
<dbReference type="Pfam" id="PF00023">
    <property type="entry name" value="Ank"/>
    <property type="match status" value="1"/>
</dbReference>
<dbReference type="PROSITE" id="PS50297">
    <property type="entry name" value="ANK_REP_REGION"/>
    <property type="match status" value="2"/>
</dbReference>
<reference evidence="10" key="1">
    <citation type="submission" date="2023-07" db="EMBL/GenBank/DDBJ databases">
        <title>A chromosome-level genome assembly of Lolium multiflorum.</title>
        <authorList>
            <person name="Chen Y."/>
            <person name="Copetti D."/>
            <person name="Kolliker R."/>
            <person name="Studer B."/>
        </authorList>
    </citation>
    <scope>NUCLEOTIDE SEQUENCE</scope>
    <source>
        <strain evidence="10">02402/16</strain>
        <tissue evidence="10">Leaf</tissue>
    </source>
</reference>
<evidence type="ECO:0000313" key="10">
    <source>
        <dbReference type="EMBL" id="KAK1669997.1"/>
    </source>
</evidence>
<feature type="transmembrane region" description="Helical" evidence="8">
    <location>
        <begin position="379"/>
        <end position="400"/>
    </location>
</feature>
<dbReference type="AlphaFoldDB" id="A0AAD8WPL5"/>
<evidence type="ECO:0000256" key="1">
    <source>
        <dbReference type="ARBA" id="ARBA00004141"/>
    </source>
</evidence>
<gene>
    <name evidence="10" type="ORF">QYE76_058156</name>
</gene>
<keyword evidence="11" id="KW-1185">Reference proteome</keyword>
<evidence type="ECO:0000256" key="6">
    <source>
        <dbReference type="ARBA" id="ARBA00023136"/>
    </source>
</evidence>
<name>A0AAD8WPL5_LOLMU</name>
<evidence type="ECO:0000256" key="8">
    <source>
        <dbReference type="SAM" id="Phobius"/>
    </source>
</evidence>
<dbReference type="GO" id="GO:0005886">
    <property type="term" value="C:plasma membrane"/>
    <property type="evidence" value="ECO:0007669"/>
    <property type="project" value="TreeGrafter"/>
</dbReference>
<evidence type="ECO:0000256" key="5">
    <source>
        <dbReference type="ARBA" id="ARBA00023043"/>
    </source>
</evidence>
<keyword evidence="3" id="KW-0677">Repeat</keyword>
<feature type="repeat" description="ANK" evidence="7">
    <location>
        <begin position="64"/>
        <end position="88"/>
    </location>
</feature>
<proteinExistence type="predicted"/>
<dbReference type="PANTHER" id="PTHR24186">
    <property type="entry name" value="PROTEIN PHOSPHATASE 1 REGULATORY SUBUNIT"/>
    <property type="match status" value="1"/>
</dbReference>
<dbReference type="Pfam" id="PF13962">
    <property type="entry name" value="PGG"/>
    <property type="match status" value="1"/>
</dbReference>
<keyword evidence="5 7" id="KW-0040">ANK repeat</keyword>